<organism evidence="2 3">
    <name type="scientific">Austropuccinia psidii MF-1</name>
    <dbReference type="NCBI Taxonomy" id="1389203"/>
    <lineage>
        <taxon>Eukaryota</taxon>
        <taxon>Fungi</taxon>
        <taxon>Dikarya</taxon>
        <taxon>Basidiomycota</taxon>
        <taxon>Pucciniomycotina</taxon>
        <taxon>Pucciniomycetes</taxon>
        <taxon>Pucciniales</taxon>
        <taxon>Sphaerophragmiaceae</taxon>
        <taxon>Austropuccinia</taxon>
    </lineage>
</organism>
<feature type="compositionally biased region" description="Basic residues" evidence="1">
    <location>
        <begin position="42"/>
        <end position="56"/>
    </location>
</feature>
<evidence type="ECO:0000256" key="1">
    <source>
        <dbReference type="SAM" id="MobiDB-lite"/>
    </source>
</evidence>
<protein>
    <submittedName>
        <fullName evidence="2">Uncharacterized protein</fullName>
    </submittedName>
</protein>
<dbReference type="AlphaFoldDB" id="A0A9Q3CI50"/>
<name>A0A9Q3CI50_9BASI</name>
<evidence type="ECO:0000313" key="2">
    <source>
        <dbReference type="EMBL" id="MBW0483090.1"/>
    </source>
</evidence>
<sequence>MGPGHMGEEVVHGPPGILAYGSILALGDSNSPLRIWTTDPRTRKRHKRPKKAKKALNHNMVKNGHSDGQDAKHSRWSKMAKNPFLSQVQGQWGQDLFLDYAKDQSG</sequence>
<proteinExistence type="predicted"/>
<feature type="compositionally biased region" description="Basic and acidic residues" evidence="1">
    <location>
        <begin position="64"/>
        <end position="73"/>
    </location>
</feature>
<dbReference type="Proteomes" id="UP000765509">
    <property type="component" value="Unassembled WGS sequence"/>
</dbReference>
<feature type="region of interest" description="Disordered" evidence="1">
    <location>
        <begin position="30"/>
        <end position="76"/>
    </location>
</feature>
<reference evidence="2" key="1">
    <citation type="submission" date="2021-03" db="EMBL/GenBank/DDBJ databases">
        <title>Draft genome sequence of rust myrtle Austropuccinia psidii MF-1, a brazilian biotype.</title>
        <authorList>
            <person name="Quecine M.C."/>
            <person name="Pachon D.M.R."/>
            <person name="Bonatelli M.L."/>
            <person name="Correr F.H."/>
            <person name="Franceschini L.M."/>
            <person name="Leite T.F."/>
            <person name="Margarido G.R.A."/>
            <person name="Almeida C.A."/>
            <person name="Ferrarezi J.A."/>
            <person name="Labate C.A."/>
        </authorList>
    </citation>
    <scope>NUCLEOTIDE SEQUENCE</scope>
    <source>
        <strain evidence="2">MF-1</strain>
    </source>
</reference>
<gene>
    <name evidence="2" type="ORF">O181_022805</name>
</gene>
<evidence type="ECO:0000313" key="3">
    <source>
        <dbReference type="Proteomes" id="UP000765509"/>
    </source>
</evidence>
<accession>A0A9Q3CI50</accession>
<dbReference type="EMBL" id="AVOT02007072">
    <property type="protein sequence ID" value="MBW0483090.1"/>
    <property type="molecule type" value="Genomic_DNA"/>
</dbReference>
<comment type="caution">
    <text evidence="2">The sequence shown here is derived from an EMBL/GenBank/DDBJ whole genome shotgun (WGS) entry which is preliminary data.</text>
</comment>
<keyword evidence="3" id="KW-1185">Reference proteome</keyword>